<dbReference type="PROSITE" id="PS50923">
    <property type="entry name" value="SUSHI"/>
    <property type="match status" value="3"/>
</dbReference>
<dbReference type="SMART" id="SM00181">
    <property type="entry name" value="EGF"/>
    <property type="match status" value="2"/>
</dbReference>
<evidence type="ECO:0000256" key="3">
    <source>
        <dbReference type="ARBA" id="ARBA00022729"/>
    </source>
</evidence>
<evidence type="ECO:0000256" key="1">
    <source>
        <dbReference type="ARBA" id="ARBA00022473"/>
    </source>
</evidence>
<dbReference type="InterPro" id="IPR000884">
    <property type="entry name" value="TSP1_rpt"/>
</dbReference>
<dbReference type="InterPro" id="IPR043555">
    <property type="entry name" value="SRPX-like"/>
</dbReference>
<keyword evidence="8" id="KW-0472">Membrane</keyword>
<dbReference type="InterPro" id="IPR001881">
    <property type="entry name" value="EGF-like_Ca-bd_dom"/>
</dbReference>
<feature type="domain" description="EGF-like" evidence="10">
    <location>
        <begin position="949"/>
        <end position="985"/>
    </location>
</feature>
<keyword evidence="7" id="KW-0768">Sushi</keyword>
<dbReference type="SUPFAM" id="SSF57535">
    <property type="entry name" value="Complement control module/SCR domain"/>
    <property type="match status" value="3"/>
</dbReference>
<feature type="disulfide bond" evidence="6">
    <location>
        <begin position="937"/>
        <end position="946"/>
    </location>
</feature>
<dbReference type="Pfam" id="PF00008">
    <property type="entry name" value="EGF"/>
    <property type="match status" value="1"/>
</dbReference>
<dbReference type="GO" id="GO:0005509">
    <property type="term" value="F:calcium ion binding"/>
    <property type="evidence" value="ECO:0007669"/>
    <property type="project" value="InterPro"/>
</dbReference>
<comment type="caution">
    <text evidence="13">The sequence shown here is derived from an EMBL/GenBank/DDBJ whole genome shotgun (WGS) entry which is preliminary data.</text>
</comment>
<dbReference type="FunFam" id="2.20.100.10:FF:000001">
    <property type="entry name" value="semaphorin-5A isoform X1"/>
    <property type="match status" value="1"/>
</dbReference>
<dbReference type="InterPro" id="IPR000436">
    <property type="entry name" value="Sushi_SCR_CCP_dom"/>
</dbReference>
<evidence type="ECO:0000256" key="2">
    <source>
        <dbReference type="ARBA" id="ARBA00022536"/>
    </source>
</evidence>
<evidence type="ECO:0000313" key="13">
    <source>
        <dbReference type="EMBL" id="KAH3791232.1"/>
    </source>
</evidence>
<dbReference type="Gene3D" id="2.10.50.10">
    <property type="entry name" value="Tumor Necrosis Factor Receptor, subunit A, domain 2"/>
    <property type="match status" value="2"/>
</dbReference>
<dbReference type="InterPro" id="IPR011641">
    <property type="entry name" value="Tyr-kin_ephrin_A/B_rcpt-like"/>
</dbReference>
<keyword evidence="1" id="KW-0217">Developmental protein</keyword>
<evidence type="ECO:0000256" key="8">
    <source>
        <dbReference type="SAM" id="Phobius"/>
    </source>
</evidence>
<dbReference type="PROSITE" id="PS50026">
    <property type="entry name" value="EGF_3"/>
    <property type="match status" value="2"/>
</dbReference>
<dbReference type="SUPFAM" id="SSF57184">
    <property type="entry name" value="Growth factor receptor domain"/>
    <property type="match status" value="1"/>
</dbReference>
<dbReference type="Pfam" id="PF00084">
    <property type="entry name" value="Sushi"/>
    <property type="match status" value="3"/>
</dbReference>
<dbReference type="PROSITE" id="PS00010">
    <property type="entry name" value="ASX_HYDROXYL"/>
    <property type="match status" value="2"/>
</dbReference>
<evidence type="ECO:0000259" key="10">
    <source>
        <dbReference type="PROSITE" id="PS50026"/>
    </source>
</evidence>
<comment type="caution">
    <text evidence="6">Lacks conserved residue(s) required for the propagation of feature annotation.</text>
</comment>
<dbReference type="InterPro" id="IPR000742">
    <property type="entry name" value="EGF"/>
</dbReference>
<evidence type="ECO:0000256" key="4">
    <source>
        <dbReference type="ARBA" id="ARBA00022737"/>
    </source>
</evidence>
<dbReference type="PROSITE" id="PS50092">
    <property type="entry name" value="TSP1"/>
    <property type="match status" value="1"/>
</dbReference>
<feature type="chain" id="PRO_5038427416" description="Sushi, von Willebrand factor type A, EGF and pentraxin domain-containing protein 1-like" evidence="9">
    <location>
        <begin position="27"/>
        <end position="1411"/>
    </location>
</feature>
<evidence type="ECO:0000256" key="5">
    <source>
        <dbReference type="ARBA" id="ARBA00023157"/>
    </source>
</evidence>
<organism evidence="13 14">
    <name type="scientific">Dreissena polymorpha</name>
    <name type="common">Zebra mussel</name>
    <name type="synonym">Mytilus polymorpha</name>
    <dbReference type="NCBI Taxonomy" id="45954"/>
    <lineage>
        <taxon>Eukaryota</taxon>
        <taxon>Metazoa</taxon>
        <taxon>Spiralia</taxon>
        <taxon>Lophotrochozoa</taxon>
        <taxon>Mollusca</taxon>
        <taxon>Bivalvia</taxon>
        <taxon>Autobranchia</taxon>
        <taxon>Heteroconchia</taxon>
        <taxon>Euheterodonta</taxon>
        <taxon>Imparidentia</taxon>
        <taxon>Neoheterodontei</taxon>
        <taxon>Myida</taxon>
        <taxon>Dreissenoidea</taxon>
        <taxon>Dreissenidae</taxon>
        <taxon>Dreissena</taxon>
    </lineage>
</organism>
<dbReference type="Pfam" id="PF02210">
    <property type="entry name" value="Laminin_G_2"/>
    <property type="match status" value="1"/>
</dbReference>
<dbReference type="Gene3D" id="2.60.120.200">
    <property type="match status" value="1"/>
</dbReference>
<dbReference type="Gene3D" id="2.10.70.10">
    <property type="entry name" value="Complement Module, domain 1"/>
    <property type="match status" value="3"/>
</dbReference>
<keyword evidence="5 6" id="KW-1015">Disulfide bond</keyword>
<evidence type="ECO:0000259" key="12">
    <source>
        <dbReference type="PROSITE" id="PS50923"/>
    </source>
</evidence>
<feature type="domain" description="Sushi" evidence="12">
    <location>
        <begin position="183"/>
        <end position="244"/>
    </location>
</feature>
<feature type="transmembrane region" description="Helical" evidence="8">
    <location>
        <begin position="1336"/>
        <end position="1359"/>
    </location>
</feature>
<feature type="domain" description="EGF-like" evidence="10">
    <location>
        <begin position="911"/>
        <end position="947"/>
    </location>
</feature>
<evidence type="ECO:0000256" key="7">
    <source>
        <dbReference type="PROSITE-ProRule" id="PRU00302"/>
    </source>
</evidence>
<feature type="domain" description="HYR" evidence="11">
    <location>
        <begin position="243"/>
        <end position="329"/>
    </location>
</feature>
<evidence type="ECO:0000313" key="14">
    <source>
        <dbReference type="Proteomes" id="UP000828390"/>
    </source>
</evidence>
<keyword evidence="3 9" id="KW-0732">Signal</keyword>
<dbReference type="PROSITE" id="PS01186">
    <property type="entry name" value="EGF_2"/>
    <property type="match status" value="1"/>
</dbReference>
<accession>A0A9D4F3Q7</accession>
<name>A0A9D4F3Q7_DREPO</name>
<keyword evidence="2 6" id="KW-0245">EGF-like domain</keyword>
<feature type="domain" description="HYR" evidence="11">
    <location>
        <begin position="34"/>
        <end position="120"/>
    </location>
</feature>
<dbReference type="PANTHER" id="PTHR46343:SF2">
    <property type="entry name" value="SUSHI_VON WILLEBRAND FACTOR TYPE A_EGF_PENTRAXIN DOMAIN-CONTAINING 1"/>
    <property type="match status" value="1"/>
</dbReference>
<dbReference type="InterPro" id="IPR018097">
    <property type="entry name" value="EGF_Ca-bd_CS"/>
</dbReference>
<keyword evidence="8" id="KW-0812">Transmembrane</keyword>
<sequence>MNSSKMVSARCLLVFLICVNISPSFGCGRKERPRDHAPPSISSCPSTLRYDADSLQMFSSKVQWTEPTAWDSTVGNVGVRRTQGLGPGQIFYGGNHTIEYMAKDNSGNTATCRFIVTVVVKNCKRWSSFPHGRMSCDPSNIMLVGTVCKFNCHPGYRLQGSNTTECQAHDQWSISSQPVCIPLTCDRLFPADRYTSIFCIDACNFQSVCQYSCTNGFDILPGHGRVRTCNASGKWTGEEPICQDVTPPVFTHCPSVLVFYAGKSTDATMVHWQAPVYTDNAGLGGTTSRQDKGPTSSTAVQLGEYKVVYQAWDDANNTATCEIQVTVKPITCRSLYPRPYTKITCPDGRRYGAQCEFNCKEGAVLKGESTVHCEAFNASGVWYGKWTFGLTQPYCEPEAKCLRPTPPEHGALSCDTWAGGAYCVLQCQKGYVIEDWEFDPLIMCSDTRGEFLGLDDDGTLPNCAVESGNSFFDYKLEEYYYYVGDCTAARDQIKQNFIKSILASLGNVCSTVNCSTSYVEVDCFNTTDPGRKRRSTESTVLVSVVLTVSVEGPNKLSPADIIMMKEQIHKTRAENNDGLHLEQGSLLQFISVSVSNPDVTCPPGSYSDRSTLKCVLCSKGTYHDVDANKCRSCPRGQYQPTSGQTACLACPAGQSTPDVASVDANQCVDECPPGYVSPTGTKPCSMCEVGTFNPSNGQTQCNICPGSMATPPNFAATTSDDCFDFDLGFLSDTYPYANASVLFTPTSHCTSLYLSLWMKCSMCDRILEITDAHEQSALRVETRNGFVYISIRGCELSVPVYEYLDSYRWHHMAFDITIRNITIAVDGTNQQSTNTCGNETILEPADYMLIIGGHSYVGSVTKLNIWDTRSGSMEMNSEPSCSDDKLGNLVAWKQFQQAEGPVLQTVSQCDDEDNCESSPCQNEGICLDRRDTFTCTCKNGFTGDMCEVNIEDCVGHSCQNGGLCLDGEASYTCLCKSKFTGEFCEAMIVDGGWTSWGSWGPCSVTCDSGQQTRGRECSSPEPENGGANCIGYATDSQICSPTDACVYECDVDPPDPLHGSMNCSWQRESTRQCLPFCEVGYAFDSDLFLDNIVCGPDTGYEWNIRNEENPDLQIGSCSVIKLAEKNTMIYVGAYENLTLEVARSAQTNVTTVIRSAVQTHVDGLYCAHMGYCRLRSLDVTNAVPGTTDIQRQRRDVPLVGFHIEISCTPKQDPSWCYDLLVDVYNTFQRLVSESQFSVLIDNTRYDIGPNGTQVDGGVECPLGTIQIDYFCVQCGPGSYPLNNYCERCPRGTYKEDYSSPGCTPCPPDWTTEGLRSRHASMCNVAVSSGKDAAKHWIYAVIVPCLMIVIVLTSVGLYICSRRTKIQQTSTMGCPCTCEKVNSLAWYSNRKRNDMWRKTHIPVAWPETKAED</sequence>
<dbReference type="SUPFAM" id="SSF82895">
    <property type="entry name" value="TSP-1 type 1 repeat"/>
    <property type="match status" value="1"/>
</dbReference>
<dbReference type="Proteomes" id="UP000828390">
    <property type="component" value="Unassembled WGS sequence"/>
</dbReference>
<feature type="disulfide bond" evidence="6">
    <location>
        <begin position="975"/>
        <end position="984"/>
    </location>
</feature>
<dbReference type="InterPro" id="IPR001791">
    <property type="entry name" value="Laminin_G"/>
</dbReference>
<evidence type="ECO:0000259" key="11">
    <source>
        <dbReference type="PROSITE" id="PS50825"/>
    </source>
</evidence>
<feature type="domain" description="Sushi" evidence="12">
    <location>
        <begin position="121"/>
        <end position="182"/>
    </location>
</feature>
<evidence type="ECO:0008006" key="15">
    <source>
        <dbReference type="Google" id="ProtNLM"/>
    </source>
</evidence>
<dbReference type="Gene3D" id="2.20.100.10">
    <property type="entry name" value="Thrombospondin type-1 (TSP1) repeat"/>
    <property type="match status" value="1"/>
</dbReference>
<dbReference type="PROSITE" id="PS01187">
    <property type="entry name" value="EGF_CA"/>
    <property type="match status" value="1"/>
</dbReference>
<feature type="signal peptide" evidence="9">
    <location>
        <begin position="1"/>
        <end position="26"/>
    </location>
</feature>
<dbReference type="InterPro" id="IPR003410">
    <property type="entry name" value="HYR_dom"/>
</dbReference>
<dbReference type="Pfam" id="PF07699">
    <property type="entry name" value="Ephrin_rec_like"/>
    <property type="match status" value="3"/>
</dbReference>
<protein>
    <recommendedName>
        <fullName evidence="15">Sushi, von Willebrand factor type A, EGF and pentraxin domain-containing protein 1-like</fullName>
    </recommendedName>
</protein>
<dbReference type="InterPro" id="IPR013320">
    <property type="entry name" value="ConA-like_dom_sf"/>
</dbReference>
<dbReference type="InterPro" id="IPR000152">
    <property type="entry name" value="EGF-type_Asp/Asn_hydroxyl_site"/>
</dbReference>
<dbReference type="CDD" id="cd00033">
    <property type="entry name" value="CCP"/>
    <property type="match status" value="3"/>
</dbReference>
<dbReference type="PANTHER" id="PTHR46343">
    <property type="entry name" value="HYR DOMAIN-CONTAINING PROTEIN"/>
    <property type="match status" value="1"/>
</dbReference>
<evidence type="ECO:0000256" key="6">
    <source>
        <dbReference type="PROSITE-ProRule" id="PRU00076"/>
    </source>
</evidence>
<dbReference type="Pfam" id="PF00090">
    <property type="entry name" value="TSP_1"/>
    <property type="match status" value="1"/>
</dbReference>
<dbReference type="FunFam" id="2.10.50.10:FF:000018">
    <property type="entry name" value="Sushi, von Willebrand factor type A, EGF and pentraxin domain-containing 1"/>
    <property type="match status" value="1"/>
</dbReference>
<keyword evidence="4" id="KW-0677">Repeat</keyword>
<dbReference type="FunFam" id="2.10.25.10:FF:000080">
    <property type="entry name" value="Neurogenic locus notch 1"/>
    <property type="match status" value="1"/>
</dbReference>
<dbReference type="PROSITE" id="PS50825">
    <property type="entry name" value="HYR"/>
    <property type="match status" value="2"/>
</dbReference>
<dbReference type="SMART" id="SM00209">
    <property type="entry name" value="TSP1"/>
    <property type="match status" value="1"/>
</dbReference>
<dbReference type="CDD" id="cd00054">
    <property type="entry name" value="EGF_CA"/>
    <property type="match status" value="2"/>
</dbReference>
<dbReference type="OrthoDB" id="6136178at2759"/>
<dbReference type="SMART" id="SM00032">
    <property type="entry name" value="CCP"/>
    <property type="match status" value="4"/>
</dbReference>
<dbReference type="Pfam" id="PF02494">
    <property type="entry name" value="HYR"/>
    <property type="match status" value="2"/>
</dbReference>
<dbReference type="PROSITE" id="PS00022">
    <property type="entry name" value="EGF_1"/>
    <property type="match status" value="2"/>
</dbReference>
<dbReference type="InterPro" id="IPR009030">
    <property type="entry name" value="Growth_fac_rcpt_cys_sf"/>
</dbReference>
<dbReference type="SMART" id="SM01411">
    <property type="entry name" value="Ephrin_rec_like"/>
    <property type="match status" value="3"/>
</dbReference>
<dbReference type="InterPro" id="IPR035976">
    <property type="entry name" value="Sushi/SCR/CCP_sf"/>
</dbReference>
<dbReference type="SUPFAM" id="SSF57196">
    <property type="entry name" value="EGF/Laminin"/>
    <property type="match status" value="2"/>
</dbReference>
<reference evidence="13" key="2">
    <citation type="submission" date="2020-11" db="EMBL/GenBank/DDBJ databases">
        <authorList>
            <person name="McCartney M.A."/>
            <person name="Auch B."/>
            <person name="Kono T."/>
            <person name="Mallez S."/>
            <person name="Becker A."/>
            <person name="Gohl D.M."/>
            <person name="Silverstein K.A.T."/>
            <person name="Koren S."/>
            <person name="Bechman K.B."/>
            <person name="Herman A."/>
            <person name="Abrahante J.E."/>
            <person name="Garbe J."/>
        </authorList>
    </citation>
    <scope>NUCLEOTIDE SEQUENCE</scope>
    <source>
        <strain evidence="13">Duluth1</strain>
        <tissue evidence="13">Whole animal</tissue>
    </source>
</reference>
<dbReference type="EMBL" id="JAIWYP010000007">
    <property type="protein sequence ID" value="KAH3791232.1"/>
    <property type="molecule type" value="Genomic_DNA"/>
</dbReference>
<proteinExistence type="predicted"/>
<evidence type="ECO:0000256" key="9">
    <source>
        <dbReference type="SAM" id="SignalP"/>
    </source>
</evidence>
<dbReference type="SUPFAM" id="SSF49899">
    <property type="entry name" value="Concanavalin A-like lectins/glucanases"/>
    <property type="match status" value="1"/>
</dbReference>
<dbReference type="Gene3D" id="2.10.25.10">
    <property type="entry name" value="Laminin"/>
    <property type="match status" value="2"/>
</dbReference>
<feature type="disulfide bond" evidence="7">
    <location>
        <begin position="123"/>
        <end position="166"/>
    </location>
</feature>
<dbReference type="FunFam" id="2.10.25.10:FF:000031">
    <property type="entry name" value="neurogenic locus notch homolog protein 3"/>
    <property type="match status" value="1"/>
</dbReference>
<gene>
    <name evidence="13" type="ORF">DPMN_144714</name>
</gene>
<reference evidence="13" key="1">
    <citation type="journal article" date="2019" name="bioRxiv">
        <title>The Genome of the Zebra Mussel, Dreissena polymorpha: A Resource for Invasive Species Research.</title>
        <authorList>
            <person name="McCartney M.A."/>
            <person name="Auch B."/>
            <person name="Kono T."/>
            <person name="Mallez S."/>
            <person name="Zhang Y."/>
            <person name="Obille A."/>
            <person name="Becker A."/>
            <person name="Abrahante J.E."/>
            <person name="Garbe J."/>
            <person name="Badalamenti J.P."/>
            <person name="Herman A."/>
            <person name="Mangelson H."/>
            <person name="Liachko I."/>
            <person name="Sullivan S."/>
            <person name="Sone E.D."/>
            <person name="Koren S."/>
            <person name="Silverstein K.A.T."/>
            <person name="Beckman K.B."/>
            <person name="Gohl D.M."/>
        </authorList>
    </citation>
    <scope>NUCLEOTIDE SEQUENCE</scope>
    <source>
        <strain evidence="13">Duluth1</strain>
        <tissue evidence="13">Whole animal</tissue>
    </source>
</reference>
<keyword evidence="8" id="KW-1133">Transmembrane helix</keyword>
<dbReference type="SMART" id="SM00179">
    <property type="entry name" value="EGF_CA"/>
    <property type="match status" value="2"/>
</dbReference>
<dbReference type="InterPro" id="IPR036383">
    <property type="entry name" value="TSP1_rpt_sf"/>
</dbReference>
<feature type="domain" description="Sushi" evidence="12">
    <location>
        <begin position="330"/>
        <end position="397"/>
    </location>
</feature>
<keyword evidence="14" id="KW-1185">Reference proteome</keyword>